<protein>
    <submittedName>
        <fullName evidence="1">Uncharacterized protein</fullName>
    </submittedName>
</protein>
<proteinExistence type="predicted"/>
<gene>
    <name evidence="1" type="ORF">Tco_1030439</name>
</gene>
<evidence type="ECO:0000313" key="1">
    <source>
        <dbReference type="EMBL" id="GJT71153.1"/>
    </source>
</evidence>
<name>A0ABQ5G7T6_9ASTR</name>
<keyword evidence="2" id="KW-1185">Reference proteome</keyword>
<organism evidence="1 2">
    <name type="scientific">Tanacetum coccineum</name>
    <dbReference type="NCBI Taxonomy" id="301880"/>
    <lineage>
        <taxon>Eukaryota</taxon>
        <taxon>Viridiplantae</taxon>
        <taxon>Streptophyta</taxon>
        <taxon>Embryophyta</taxon>
        <taxon>Tracheophyta</taxon>
        <taxon>Spermatophyta</taxon>
        <taxon>Magnoliopsida</taxon>
        <taxon>eudicotyledons</taxon>
        <taxon>Gunneridae</taxon>
        <taxon>Pentapetalae</taxon>
        <taxon>asterids</taxon>
        <taxon>campanulids</taxon>
        <taxon>Asterales</taxon>
        <taxon>Asteraceae</taxon>
        <taxon>Asteroideae</taxon>
        <taxon>Anthemideae</taxon>
        <taxon>Anthemidinae</taxon>
        <taxon>Tanacetum</taxon>
    </lineage>
</organism>
<reference evidence="1" key="1">
    <citation type="journal article" date="2022" name="Int. J. Mol. Sci.">
        <title>Draft Genome of Tanacetum Coccineum: Genomic Comparison of Closely Related Tanacetum-Family Plants.</title>
        <authorList>
            <person name="Yamashiro T."/>
            <person name="Shiraishi A."/>
            <person name="Nakayama K."/>
            <person name="Satake H."/>
        </authorList>
    </citation>
    <scope>NUCLEOTIDE SEQUENCE</scope>
</reference>
<sequence length="143" mass="16596">MIIRGSNQNLCLERPNSLPHVSIYPCRLDIVIVPKQGKAHYLKMERMRDYTENLIDLQLLRQDQVSPSKTTERFNNETIKIPGLSNQLLNGAFIFGMVHGQFSEELGRRSPKTWKECLELAREFIKGKKLNAKWRSGDQKNKL</sequence>
<evidence type="ECO:0000313" key="2">
    <source>
        <dbReference type="Proteomes" id="UP001151760"/>
    </source>
</evidence>
<reference evidence="1" key="2">
    <citation type="submission" date="2022-01" db="EMBL/GenBank/DDBJ databases">
        <authorList>
            <person name="Yamashiro T."/>
            <person name="Shiraishi A."/>
            <person name="Satake H."/>
            <person name="Nakayama K."/>
        </authorList>
    </citation>
    <scope>NUCLEOTIDE SEQUENCE</scope>
</reference>
<dbReference type="EMBL" id="BQNB010018143">
    <property type="protein sequence ID" value="GJT71153.1"/>
    <property type="molecule type" value="Genomic_DNA"/>
</dbReference>
<dbReference type="Proteomes" id="UP001151760">
    <property type="component" value="Unassembled WGS sequence"/>
</dbReference>
<accession>A0ABQ5G7T6</accession>
<comment type="caution">
    <text evidence="1">The sequence shown here is derived from an EMBL/GenBank/DDBJ whole genome shotgun (WGS) entry which is preliminary data.</text>
</comment>